<proteinExistence type="inferred from homology"/>
<dbReference type="InterPro" id="IPR026579">
    <property type="entry name" value="FtsQ"/>
</dbReference>
<keyword evidence="2 9" id="KW-1003">Cell membrane</keyword>
<evidence type="ECO:0000256" key="8">
    <source>
        <dbReference type="ARBA" id="ARBA00023306"/>
    </source>
</evidence>
<keyword evidence="5 9" id="KW-0812">Transmembrane</keyword>
<dbReference type="Pfam" id="PF08478">
    <property type="entry name" value="POTRA_1"/>
    <property type="match status" value="1"/>
</dbReference>
<protein>
    <recommendedName>
        <fullName evidence="9">Cell division protein FtsQ</fullName>
    </recommendedName>
</protein>
<dbReference type="PROSITE" id="PS51779">
    <property type="entry name" value="POTRA"/>
    <property type="match status" value="1"/>
</dbReference>
<comment type="function">
    <text evidence="9">Essential cell division protein. May link together the upstream cell division proteins, which are predominantly cytoplasmic, with the downstream cell division proteins, which are predominantly periplasmic. May control correct divisome assembly.</text>
</comment>
<evidence type="ECO:0000313" key="12">
    <source>
        <dbReference type="Proteomes" id="UP000019464"/>
    </source>
</evidence>
<keyword evidence="8 9" id="KW-0131">Cell cycle</keyword>
<evidence type="ECO:0000256" key="6">
    <source>
        <dbReference type="ARBA" id="ARBA00022989"/>
    </source>
</evidence>
<evidence type="ECO:0000256" key="3">
    <source>
        <dbReference type="ARBA" id="ARBA00022519"/>
    </source>
</evidence>
<evidence type="ECO:0000259" key="10">
    <source>
        <dbReference type="PROSITE" id="PS51779"/>
    </source>
</evidence>
<keyword evidence="4 9" id="KW-0132">Cell division</keyword>
<gene>
    <name evidence="9 11" type="primary">ftsQ</name>
    <name evidence="11" type="ORF">D791_01498</name>
</gene>
<dbReference type="PANTHER" id="PTHR35851">
    <property type="entry name" value="CELL DIVISION PROTEIN FTSQ"/>
    <property type="match status" value="1"/>
</dbReference>
<dbReference type="RefSeq" id="WP_237748543.1">
    <property type="nucleotide sequence ID" value="NZ_AONB01000005.1"/>
</dbReference>
<keyword evidence="12" id="KW-1185">Reference proteome</keyword>
<dbReference type="EMBL" id="AONB01000005">
    <property type="protein sequence ID" value="EXJ11725.1"/>
    <property type="molecule type" value="Genomic_DNA"/>
</dbReference>
<evidence type="ECO:0000256" key="7">
    <source>
        <dbReference type="ARBA" id="ARBA00023136"/>
    </source>
</evidence>
<dbReference type="HAMAP" id="MF_00911">
    <property type="entry name" value="FtsQ_subfam"/>
    <property type="match status" value="1"/>
</dbReference>
<keyword evidence="7 9" id="KW-0472">Membrane</keyword>
<dbReference type="InterPro" id="IPR045335">
    <property type="entry name" value="FtsQ_C_sf"/>
</dbReference>
<keyword evidence="3 9" id="KW-0997">Cell inner membrane</keyword>
<organism evidence="11 12">
    <name type="scientific">Nitrincola nitratireducens</name>
    <dbReference type="NCBI Taxonomy" id="1229521"/>
    <lineage>
        <taxon>Bacteria</taxon>
        <taxon>Pseudomonadati</taxon>
        <taxon>Pseudomonadota</taxon>
        <taxon>Gammaproteobacteria</taxon>
        <taxon>Oceanospirillales</taxon>
        <taxon>Oceanospirillaceae</taxon>
        <taxon>Nitrincola</taxon>
    </lineage>
</organism>
<dbReference type="GO" id="GO:0090529">
    <property type="term" value="P:cell septum assembly"/>
    <property type="evidence" value="ECO:0007669"/>
    <property type="project" value="InterPro"/>
</dbReference>
<comment type="caution">
    <text evidence="11">The sequence shown here is derived from an EMBL/GenBank/DDBJ whole genome shotgun (WGS) entry which is preliminary data.</text>
</comment>
<feature type="domain" description="POTRA" evidence="10">
    <location>
        <begin position="67"/>
        <end position="136"/>
    </location>
</feature>
<name>W9VMI1_9GAMM</name>
<evidence type="ECO:0000256" key="2">
    <source>
        <dbReference type="ARBA" id="ARBA00022475"/>
    </source>
</evidence>
<comment type="subunit">
    <text evidence="9">Part of a complex composed of FtsB, FtsL and FtsQ.</text>
</comment>
<dbReference type="GO" id="GO:0005886">
    <property type="term" value="C:plasma membrane"/>
    <property type="evidence" value="ECO:0007669"/>
    <property type="project" value="UniProtKB-SubCell"/>
</dbReference>
<dbReference type="Gene3D" id="3.40.50.11690">
    <property type="entry name" value="Cell division protein FtsQ/DivIB"/>
    <property type="match status" value="1"/>
</dbReference>
<evidence type="ECO:0000256" key="4">
    <source>
        <dbReference type="ARBA" id="ARBA00022618"/>
    </source>
</evidence>
<evidence type="ECO:0000313" key="11">
    <source>
        <dbReference type="EMBL" id="EXJ11725.1"/>
    </source>
</evidence>
<dbReference type="PANTHER" id="PTHR35851:SF1">
    <property type="entry name" value="CELL DIVISION PROTEIN FTSQ"/>
    <property type="match status" value="1"/>
</dbReference>
<reference evidence="11 12" key="2">
    <citation type="journal article" date="2015" name="Syst. Appl. Microbiol.">
        <title>Nitrincola nitratireducens sp. nov. isolated from a haloalkaline crater lake.</title>
        <authorList>
            <person name="Singh A."/>
            <person name="Vaidya B."/>
            <person name="Tanuku N.R."/>
            <person name="Pinnaka A.K."/>
        </authorList>
    </citation>
    <scope>NUCLEOTIDE SEQUENCE [LARGE SCALE GENOMIC DNA]</scope>
    <source>
        <strain evidence="11 12">AK23</strain>
    </source>
</reference>
<dbReference type="GO" id="GO:0032153">
    <property type="term" value="C:cell division site"/>
    <property type="evidence" value="ECO:0007669"/>
    <property type="project" value="UniProtKB-UniRule"/>
</dbReference>
<dbReference type="GO" id="GO:0043093">
    <property type="term" value="P:FtsZ-dependent cytokinesis"/>
    <property type="evidence" value="ECO:0007669"/>
    <property type="project" value="UniProtKB-UniRule"/>
</dbReference>
<dbReference type="InterPro" id="IPR034746">
    <property type="entry name" value="POTRA"/>
</dbReference>
<dbReference type="InterPro" id="IPR005548">
    <property type="entry name" value="Cell_div_FtsQ/DivIB_C"/>
</dbReference>
<dbReference type="Proteomes" id="UP000019464">
    <property type="component" value="Unassembled WGS sequence"/>
</dbReference>
<keyword evidence="6 9" id="KW-1133">Transmembrane helix</keyword>
<comment type="similarity">
    <text evidence="9">Belongs to the FtsQ/DivIB family. FtsQ subfamily.</text>
</comment>
<evidence type="ECO:0000256" key="9">
    <source>
        <dbReference type="HAMAP-Rule" id="MF_00911"/>
    </source>
</evidence>
<dbReference type="Gene3D" id="3.10.20.310">
    <property type="entry name" value="membrane protein fhac"/>
    <property type="match status" value="1"/>
</dbReference>
<dbReference type="STRING" id="1229521.D791_01498"/>
<dbReference type="InterPro" id="IPR013685">
    <property type="entry name" value="POTRA_FtsQ_type"/>
</dbReference>
<evidence type="ECO:0000256" key="5">
    <source>
        <dbReference type="ARBA" id="ARBA00022692"/>
    </source>
</evidence>
<dbReference type="AlphaFoldDB" id="W9VMI1"/>
<accession>W9VMI1</accession>
<comment type="subcellular location">
    <subcellularLocation>
        <location evidence="9">Cell inner membrane</location>
        <topology evidence="9">Single-pass type II membrane protein</topology>
    </subcellularLocation>
    <subcellularLocation>
        <location evidence="1">Membrane</location>
    </subcellularLocation>
    <text evidence="9">Localizes to the division septum.</text>
</comment>
<sequence>MNLSLPWMRLQGTSELETRPSAQPIAASNPVEVQDKAWRTVNSLLALAVFVGTLVYLSEKVYIWLDQPIQEVRVNSHVRHLDTETLAQSVASGISSSLLSQDVVYLRELALADPWVHSVSVQRQWPAAIEVTITEEVPVARWGDVGLLNHQGDIFWPERNADYDNLPKLNGPAHETRAIMQQFHDLNRLFSGYGLKLTGLSLEGRGAWTLELDNGLQIVAGREQVMPRLRRFMKLYDARLSDMVETIEKIDIRYTNGVAVKWRTEERQDNAG</sequence>
<evidence type="ECO:0000256" key="1">
    <source>
        <dbReference type="ARBA" id="ARBA00004370"/>
    </source>
</evidence>
<dbReference type="Pfam" id="PF03799">
    <property type="entry name" value="FtsQ_DivIB_C"/>
    <property type="match status" value="1"/>
</dbReference>
<reference evidence="12" key="1">
    <citation type="submission" date="2012-11" db="EMBL/GenBank/DDBJ databases">
        <authorList>
            <person name="Singh A."/>
            <person name="Pinnaka A.K."/>
            <person name="Vaidya B."/>
        </authorList>
    </citation>
    <scope>NUCLEOTIDE SEQUENCE [LARGE SCALE GENOMIC DNA]</scope>
    <source>
        <strain evidence="12">AK23</strain>
    </source>
</reference>